<organism evidence="9 10">
    <name type="scientific">Bacillus timonensis</name>
    <dbReference type="NCBI Taxonomy" id="1033734"/>
    <lineage>
        <taxon>Bacteria</taxon>
        <taxon>Bacillati</taxon>
        <taxon>Bacillota</taxon>
        <taxon>Bacilli</taxon>
        <taxon>Bacillales</taxon>
        <taxon>Bacillaceae</taxon>
        <taxon>Bacillus</taxon>
    </lineage>
</organism>
<dbReference type="InterPro" id="IPR035906">
    <property type="entry name" value="MetI-like_sf"/>
</dbReference>
<dbReference type="PANTHER" id="PTHR30465">
    <property type="entry name" value="INNER MEMBRANE ABC TRANSPORTER"/>
    <property type="match status" value="1"/>
</dbReference>
<dbReference type="GO" id="GO:0005886">
    <property type="term" value="C:plasma membrane"/>
    <property type="evidence" value="ECO:0007669"/>
    <property type="project" value="UniProtKB-SubCell"/>
</dbReference>
<gene>
    <name evidence="9" type="ORF">E1I69_12065</name>
</gene>
<dbReference type="Proteomes" id="UP000306477">
    <property type="component" value="Unassembled WGS sequence"/>
</dbReference>
<reference evidence="9 10" key="1">
    <citation type="journal article" date="2019" name="Indoor Air">
        <title>Impacts of indoor surface finishes on bacterial viability.</title>
        <authorList>
            <person name="Hu J."/>
            <person name="Maamar S.B."/>
            <person name="Glawe A.J."/>
            <person name="Gottel N."/>
            <person name="Gilbert J.A."/>
            <person name="Hartmann E.M."/>
        </authorList>
    </citation>
    <scope>NUCLEOTIDE SEQUENCE [LARGE SCALE GENOMIC DNA]</scope>
    <source>
        <strain evidence="9 10">AF060A6</strain>
    </source>
</reference>
<comment type="similarity">
    <text evidence="7">Belongs to the binding-protein-dependent transport system permease family.</text>
</comment>
<evidence type="ECO:0000313" key="10">
    <source>
        <dbReference type="Proteomes" id="UP000306477"/>
    </source>
</evidence>
<evidence type="ECO:0000256" key="3">
    <source>
        <dbReference type="ARBA" id="ARBA00022475"/>
    </source>
</evidence>
<sequence length="315" mass="35907">MKTSLLNKVLKQLALWCITTILLLIIIFIPRDVIFETSKYGDIQKIVYDYSVEQHVGNIKDFYAFLQENHGLGFYSDGDTVESHVLKTSGRSLLLIIPALFIGFFLGIIKGVIDYLLKNKKTGVGSGMTWFVLSVPDLFFMIGLQLLLMFLYETGLFPHIDLYGHEKLENVIVCILFLAMYPLFLIANITYTSLVEEETKDYIRTAKSKGISRFKTITLHMLKNALQKININSNTMTLYVLSNLFIVEFLTNYRGAAFYFYKSIAAPRRFVEGTSFLMNTNSAVGFVFVFTLIILLSNLLFLWLSHLVSPEGKEA</sequence>
<feature type="domain" description="ABC transmembrane type-1" evidence="8">
    <location>
        <begin position="89"/>
        <end position="301"/>
    </location>
</feature>
<evidence type="ECO:0000256" key="4">
    <source>
        <dbReference type="ARBA" id="ARBA00022692"/>
    </source>
</evidence>
<feature type="transmembrane region" description="Helical" evidence="7">
    <location>
        <begin position="93"/>
        <end position="117"/>
    </location>
</feature>
<evidence type="ECO:0000256" key="2">
    <source>
        <dbReference type="ARBA" id="ARBA00022448"/>
    </source>
</evidence>
<dbReference type="GO" id="GO:0055085">
    <property type="term" value="P:transmembrane transport"/>
    <property type="evidence" value="ECO:0007669"/>
    <property type="project" value="InterPro"/>
</dbReference>
<dbReference type="AlphaFoldDB" id="A0A4S3PSH6"/>
<dbReference type="CDD" id="cd06261">
    <property type="entry name" value="TM_PBP2"/>
    <property type="match status" value="1"/>
</dbReference>
<evidence type="ECO:0000256" key="1">
    <source>
        <dbReference type="ARBA" id="ARBA00004651"/>
    </source>
</evidence>
<keyword evidence="4 7" id="KW-0812">Transmembrane</keyword>
<protein>
    <submittedName>
        <fullName evidence="9">ABC transporter permease subunit</fullName>
    </submittedName>
</protein>
<feature type="transmembrane region" description="Helical" evidence="7">
    <location>
        <begin position="12"/>
        <end position="30"/>
    </location>
</feature>
<evidence type="ECO:0000256" key="5">
    <source>
        <dbReference type="ARBA" id="ARBA00022989"/>
    </source>
</evidence>
<keyword evidence="5 7" id="KW-1133">Transmembrane helix</keyword>
<proteinExistence type="inferred from homology"/>
<dbReference type="OrthoDB" id="2551456at2"/>
<name>A0A4S3PSH6_9BACI</name>
<evidence type="ECO:0000313" key="9">
    <source>
        <dbReference type="EMBL" id="THE12246.1"/>
    </source>
</evidence>
<dbReference type="InterPro" id="IPR000515">
    <property type="entry name" value="MetI-like"/>
</dbReference>
<keyword evidence="10" id="KW-1185">Reference proteome</keyword>
<dbReference type="PANTHER" id="PTHR30465:SF0">
    <property type="entry name" value="OLIGOPEPTIDE TRANSPORT SYSTEM PERMEASE PROTEIN APPB"/>
    <property type="match status" value="1"/>
</dbReference>
<feature type="transmembrane region" description="Helical" evidence="7">
    <location>
        <begin position="170"/>
        <end position="194"/>
    </location>
</feature>
<comment type="caution">
    <text evidence="9">The sequence shown here is derived from an EMBL/GenBank/DDBJ whole genome shotgun (WGS) entry which is preliminary data.</text>
</comment>
<keyword evidence="3" id="KW-1003">Cell membrane</keyword>
<feature type="transmembrane region" description="Helical" evidence="7">
    <location>
        <begin position="238"/>
        <end position="261"/>
    </location>
</feature>
<keyword evidence="2 7" id="KW-0813">Transport</keyword>
<comment type="subcellular location">
    <subcellularLocation>
        <location evidence="1 7">Cell membrane</location>
        <topology evidence="1 7">Multi-pass membrane protein</topology>
    </subcellularLocation>
</comment>
<keyword evidence="6 7" id="KW-0472">Membrane</keyword>
<evidence type="ECO:0000256" key="6">
    <source>
        <dbReference type="ARBA" id="ARBA00023136"/>
    </source>
</evidence>
<accession>A0A4S3PSH6</accession>
<dbReference type="RefSeq" id="WP_136379868.1">
    <property type="nucleotide sequence ID" value="NZ_SLUB01000019.1"/>
</dbReference>
<dbReference type="EMBL" id="SLUB01000019">
    <property type="protein sequence ID" value="THE12246.1"/>
    <property type="molecule type" value="Genomic_DNA"/>
</dbReference>
<evidence type="ECO:0000259" key="8">
    <source>
        <dbReference type="PROSITE" id="PS50928"/>
    </source>
</evidence>
<dbReference type="Pfam" id="PF00528">
    <property type="entry name" value="BPD_transp_1"/>
    <property type="match status" value="1"/>
</dbReference>
<dbReference type="SUPFAM" id="SSF161098">
    <property type="entry name" value="MetI-like"/>
    <property type="match status" value="1"/>
</dbReference>
<dbReference type="PROSITE" id="PS50928">
    <property type="entry name" value="ABC_TM1"/>
    <property type="match status" value="1"/>
</dbReference>
<feature type="transmembrane region" description="Helical" evidence="7">
    <location>
        <begin position="129"/>
        <end position="150"/>
    </location>
</feature>
<dbReference type="Gene3D" id="1.10.3720.10">
    <property type="entry name" value="MetI-like"/>
    <property type="match status" value="1"/>
</dbReference>
<evidence type="ECO:0000256" key="7">
    <source>
        <dbReference type="RuleBase" id="RU363032"/>
    </source>
</evidence>
<feature type="transmembrane region" description="Helical" evidence="7">
    <location>
        <begin position="281"/>
        <end position="304"/>
    </location>
</feature>